<name>A0A1A9VP78_GLOAU</name>
<reference evidence="1" key="1">
    <citation type="submission" date="2020-05" db="UniProtKB">
        <authorList>
            <consortium name="EnsemblMetazoa"/>
        </authorList>
    </citation>
    <scope>IDENTIFICATION</scope>
    <source>
        <strain evidence="1">TTRI</strain>
    </source>
</reference>
<evidence type="ECO:0000313" key="2">
    <source>
        <dbReference type="Proteomes" id="UP000078200"/>
    </source>
</evidence>
<proteinExistence type="predicted"/>
<protein>
    <submittedName>
        <fullName evidence="1">Uncharacterized protein</fullName>
    </submittedName>
</protein>
<sequence>MTVFAKIILKISTVFTSSMPSNRFIYKTKSNSSKSNAVLNAIHSNITYSRFLGKGESPLDMELFAVSGTPESSLNEAAAFSSMLFVLVNMQDNSVHVKNTCIIFCSPFNSSEVEGNLM</sequence>
<dbReference type="AlphaFoldDB" id="A0A1A9VP78"/>
<dbReference type="EnsemblMetazoa" id="GAUT043243-RA">
    <property type="protein sequence ID" value="GAUT043243-PA"/>
    <property type="gene ID" value="GAUT043243"/>
</dbReference>
<keyword evidence="2" id="KW-1185">Reference proteome</keyword>
<evidence type="ECO:0000313" key="1">
    <source>
        <dbReference type="EnsemblMetazoa" id="GAUT043243-PA"/>
    </source>
</evidence>
<organism evidence="1 2">
    <name type="scientific">Glossina austeni</name>
    <name type="common">Savannah tsetse fly</name>
    <dbReference type="NCBI Taxonomy" id="7395"/>
    <lineage>
        <taxon>Eukaryota</taxon>
        <taxon>Metazoa</taxon>
        <taxon>Ecdysozoa</taxon>
        <taxon>Arthropoda</taxon>
        <taxon>Hexapoda</taxon>
        <taxon>Insecta</taxon>
        <taxon>Pterygota</taxon>
        <taxon>Neoptera</taxon>
        <taxon>Endopterygota</taxon>
        <taxon>Diptera</taxon>
        <taxon>Brachycera</taxon>
        <taxon>Muscomorpha</taxon>
        <taxon>Hippoboscoidea</taxon>
        <taxon>Glossinidae</taxon>
        <taxon>Glossina</taxon>
    </lineage>
</organism>
<dbReference type="VEuPathDB" id="VectorBase:GAUT043243"/>
<accession>A0A1A9VP78</accession>
<dbReference type="Proteomes" id="UP000078200">
    <property type="component" value="Unassembled WGS sequence"/>
</dbReference>